<dbReference type="AlphaFoldDB" id="A0A2M9X8Y8"/>
<dbReference type="EMBL" id="NPDN01000010">
    <property type="protein sequence ID" value="PJZ24079.1"/>
    <property type="molecule type" value="Genomic_DNA"/>
</dbReference>
<organism evidence="2 3">
    <name type="scientific">Leptospira hartskeerlii</name>
    <dbReference type="NCBI Taxonomy" id="2023177"/>
    <lineage>
        <taxon>Bacteria</taxon>
        <taxon>Pseudomonadati</taxon>
        <taxon>Spirochaetota</taxon>
        <taxon>Spirochaetia</taxon>
        <taxon>Leptospirales</taxon>
        <taxon>Leptospiraceae</taxon>
        <taxon>Leptospira</taxon>
    </lineage>
</organism>
<sequence length="314" mass="35032">MKYLVTGAEGFVGSYLVRELTQKSGSELLGLGMNPKNTEFPFPYKVCDIRDIQSLQQVFESYSPDVLFHLAGQTFVPRSIENPEETLLINVAGTLNILECFKRSGKKVKLVYVSSSEVYGNIKEEQLPVSENLLPSPVNPYASSKLAAETYCLQYSRSYQNIETVVARPFNHIGIGQNPNFVVPNFCKQVLENISKNVSSEILVGDLTPTRDFLHVTDVVKAYLLLADKGMSGEVYNICSGAETSISQVLQWVLEFADSKLVSKQDPTRLRPAEMKRSLGNNSKLKSLGWTPGTSVKEAVREIFEHIRKTEYSS</sequence>
<evidence type="ECO:0000313" key="3">
    <source>
        <dbReference type="Proteomes" id="UP000232196"/>
    </source>
</evidence>
<evidence type="ECO:0000313" key="2">
    <source>
        <dbReference type="EMBL" id="PJZ24079.1"/>
    </source>
</evidence>
<reference evidence="2 3" key="1">
    <citation type="submission" date="2017-07" db="EMBL/GenBank/DDBJ databases">
        <title>Leptospira spp. isolated from tropical soils.</title>
        <authorList>
            <person name="Thibeaux R."/>
            <person name="Iraola G."/>
            <person name="Ferres I."/>
            <person name="Bierque E."/>
            <person name="Girault D."/>
            <person name="Soupe-Gilbert M.-E."/>
            <person name="Picardeau M."/>
            <person name="Goarant C."/>
        </authorList>
    </citation>
    <scope>NUCLEOTIDE SEQUENCE [LARGE SCALE GENOMIC DNA]</scope>
    <source>
        <strain evidence="2 3">MCA1-C-A1</strain>
    </source>
</reference>
<comment type="caution">
    <text evidence="2">The sequence shown here is derived from an EMBL/GenBank/DDBJ whole genome shotgun (WGS) entry which is preliminary data.</text>
</comment>
<dbReference type="OrthoDB" id="9789543at2"/>
<protein>
    <submittedName>
        <fullName evidence="2">dTDP-glucose 4,6-dehydratase</fullName>
    </submittedName>
</protein>
<dbReference type="RefSeq" id="WP_100707997.1">
    <property type="nucleotide sequence ID" value="NZ_NPDL01000001.1"/>
</dbReference>
<accession>A0A2M9X8Y8</accession>
<gene>
    <name evidence="2" type="ORF">CH357_17155</name>
</gene>
<dbReference type="InterPro" id="IPR016040">
    <property type="entry name" value="NAD(P)-bd_dom"/>
</dbReference>
<dbReference type="Gene3D" id="3.90.25.10">
    <property type="entry name" value="UDP-galactose 4-epimerase, domain 1"/>
    <property type="match status" value="1"/>
</dbReference>
<evidence type="ECO:0000259" key="1">
    <source>
        <dbReference type="Pfam" id="PF16363"/>
    </source>
</evidence>
<dbReference type="Pfam" id="PF16363">
    <property type="entry name" value="GDP_Man_Dehyd"/>
    <property type="match status" value="1"/>
</dbReference>
<name>A0A2M9X8Y8_9LEPT</name>
<dbReference type="Proteomes" id="UP000232196">
    <property type="component" value="Unassembled WGS sequence"/>
</dbReference>
<feature type="domain" description="NAD(P)-binding" evidence="1">
    <location>
        <begin position="4"/>
        <end position="302"/>
    </location>
</feature>
<dbReference type="PANTHER" id="PTHR43000">
    <property type="entry name" value="DTDP-D-GLUCOSE 4,6-DEHYDRATASE-RELATED"/>
    <property type="match status" value="1"/>
</dbReference>
<keyword evidence="3" id="KW-1185">Reference proteome</keyword>
<proteinExistence type="predicted"/>
<dbReference type="InterPro" id="IPR036291">
    <property type="entry name" value="NAD(P)-bd_dom_sf"/>
</dbReference>
<dbReference type="SUPFAM" id="SSF51735">
    <property type="entry name" value="NAD(P)-binding Rossmann-fold domains"/>
    <property type="match status" value="1"/>
</dbReference>
<dbReference type="Gene3D" id="3.40.50.720">
    <property type="entry name" value="NAD(P)-binding Rossmann-like Domain"/>
    <property type="match status" value="1"/>
</dbReference>